<evidence type="ECO:0008006" key="4">
    <source>
        <dbReference type="Google" id="ProtNLM"/>
    </source>
</evidence>
<keyword evidence="1" id="KW-0732">Signal</keyword>
<feature type="chain" id="PRO_5024422038" description="Porin" evidence="1">
    <location>
        <begin position="25"/>
        <end position="394"/>
    </location>
</feature>
<sequence>MTRLTLMAACSLAALAAAASGAQARTAQLGWLDGVRVRASADFDLVTAARADAQRTAPWGAAALYWQADGVRDSGLRWGIDITGKAITGDGRRGLARPLEGPCPCPLDAGGRPLAGLMTGLSGASGDAASGRAALEEASVWAQGGWLRVRAGVAQGAAAQERPDLPGALRTVRADGALFDPTGLALVDTSLPLAGPAPGVSVQTRRIIGLRATASYTPDAQWRSVRRAWPASDEAVRADIRDVWSLGASFDRRSPASGVRWQAQAGWEAGRAAGPHAGAFRDPWAGSARLVRQSGDLTLAASWLRGNDGLADARYEAVSAAAAYEYGDWLFSLEAGAASAGLAQRNGRSVQAGASRLIGERAVIGLSVSLAGENRPGAPDRRRVRAALETGLRF</sequence>
<dbReference type="RefSeq" id="WP_150023114.1">
    <property type="nucleotide sequence ID" value="NZ_VWOJ01000002.1"/>
</dbReference>
<dbReference type="AlphaFoldDB" id="A0A5M6ZGH3"/>
<name>A0A5M6ZGH3_9PROT</name>
<accession>A0A5M6ZGH3</accession>
<reference evidence="2 3" key="1">
    <citation type="submission" date="2019-09" db="EMBL/GenBank/DDBJ databases">
        <authorList>
            <person name="Kevbrin V."/>
            <person name="Grouzdev D.S."/>
        </authorList>
    </citation>
    <scope>NUCLEOTIDE SEQUENCE [LARGE SCALE GENOMIC DNA]</scope>
    <source>
        <strain evidence="2 3">G-192</strain>
    </source>
</reference>
<evidence type="ECO:0000313" key="3">
    <source>
        <dbReference type="Proteomes" id="UP000325122"/>
    </source>
</evidence>
<dbReference type="EMBL" id="VWOJ01000002">
    <property type="protein sequence ID" value="KAA5803846.1"/>
    <property type="molecule type" value="Genomic_DNA"/>
</dbReference>
<keyword evidence="3" id="KW-1185">Reference proteome</keyword>
<feature type="signal peptide" evidence="1">
    <location>
        <begin position="1"/>
        <end position="24"/>
    </location>
</feature>
<proteinExistence type="predicted"/>
<dbReference type="Proteomes" id="UP000325122">
    <property type="component" value="Unassembled WGS sequence"/>
</dbReference>
<evidence type="ECO:0000256" key="1">
    <source>
        <dbReference type="SAM" id="SignalP"/>
    </source>
</evidence>
<gene>
    <name evidence="2" type="ORF">F1654_08590</name>
</gene>
<dbReference type="SUPFAM" id="SSF56935">
    <property type="entry name" value="Porins"/>
    <property type="match status" value="1"/>
</dbReference>
<protein>
    <recommendedName>
        <fullName evidence="4">Porin</fullName>
    </recommendedName>
</protein>
<evidence type="ECO:0000313" key="2">
    <source>
        <dbReference type="EMBL" id="KAA5803846.1"/>
    </source>
</evidence>
<dbReference type="InterPro" id="IPR023614">
    <property type="entry name" value="Porin_dom_sf"/>
</dbReference>
<comment type="caution">
    <text evidence="2">The sequence shown here is derived from an EMBL/GenBank/DDBJ whole genome shotgun (WGS) entry which is preliminary data.</text>
</comment>
<dbReference type="Gene3D" id="2.40.160.10">
    <property type="entry name" value="Porin"/>
    <property type="match status" value="1"/>
</dbReference>
<organism evidence="2 3">
    <name type="scientific">Alkalicaulis satelles</name>
    <dbReference type="NCBI Taxonomy" id="2609175"/>
    <lineage>
        <taxon>Bacteria</taxon>
        <taxon>Pseudomonadati</taxon>
        <taxon>Pseudomonadota</taxon>
        <taxon>Alphaproteobacteria</taxon>
        <taxon>Maricaulales</taxon>
        <taxon>Maricaulaceae</taxon>
        <taxon>Alkalicaulis</taxon>
    </lineage>
</organism>